<keyword evidence="2" id="KW-1185">Reference proteome</keyword>
<dbReference type="AlphaFoldDB" id="A0AAD0YKA7"/>
<accession>A0AAD0YKA7</accession>
<dbReference type="RefSeq" id="WP_123857189.1">
    <property type="nucleotide sequence ID" value="NZ_CP033923.1"/>
</dbReference>
<gene>
    <name evidence="1" type="ORF">EG343_07450</name>
</gene>
<dbReference type="Proteomes" id="UP000278288">
    <property type="component" value="Chromosome"/>
</dbReference>
<reference evidence="1 2" key="1">
    <citation type="submission" date="2018-11" db="EMBL/GenBank/DDBJ databases">
        <title>Proposal to divide the Flavobacteriaceae and reorganize its genera based on Amino Acid Identity values calculated from whole genome sequences.</title>
        <authorList>
            <person name="Nicholson A.C."/>
            <person name="Gulvik C.A."/>
            <person name="Whitney A.M."/>
            <person name="Humrighouse B.W."/>
            <person name="Bell M."/>
            <person name="Holmes B."/>
            <person name="Steigerwalt A.G."/>
            <person name="Villarma A."/>
            <person name="Sheth M."/>
            <person name="Batra D."/>
            <person name="Pryor J."/>
            <person name="Bernardet J.-F."/>
            <person name="Hugo C."/>
            <person name="Kampfer P."/>
            <person name="Newman J."/>
            <person name="McQuiston J.R."/>
        </authorList>
    </citation>
    <scope>NUCLEOTIDE SEQUENCE [LARGE SCALE GENOMIC DNA]</scope>
    <source>
        <strain evidence="1 2">G0041</strain>
    </source>
</reference>
<proteinExistence type="predicted"/>
<dbReference type="EMBL" id="CP033923">
    <property type="protein sequence ID" value="AZA90464.1"/>
    <property type="molecule type" value="Genomic_DNA"/>
</dbReference>
<protein>
    <submittedName>
        <fullName evidence="1">Uncharacterized protein</fullName>
    </submittedName>
</protein>
<evidence type="ECO:0000313" key="1">
    <source>
        <dbReference type="EMBL" id="AZA90464.1"/>
    </source>
</evidence>
<name>A0AAD0YKA7_CHRNA</name>
<dbReference type="KEGG" id="cnk:EG343_07450"/>
<sequence length="192" mass="22012">MNTIISYENEYFESITEEKALVSHEFVKVIKINGQTKIREEYVGNTIVEVTYYQETETIAEILDLYPPPILVDIIHRKEMQGNYLREEVATYNDRVSGLCAFSIVHHTTEQCICFGTYDSETGEVKKNSVVKTKYDASGDVAYTYYYDLSGKIYVIEKGDGGNFSGEFPESYYNYTLPLFPEINNIQDMGLS</sequence>
<organism evidence="1 2">
    <name type="scientific">Chryseobacterium nakagawai</name>
    <dbReference type="NCBI Taxonomy" id="1241982"/>
    <lineage>
        <taxon>Bacteria</taxon>
        <taxon>Pseudomonadati</taxon>
        <taxon>Bacteroidota</taxon>
        <taxon>Flavobacteriia</taxon>
        <taxon>Flavobacteriales</taxon>
        <taxon>Weeksellaceae</taxon>
        <taxon>Chryseobacterium group</taxon>
        <taxon>Chryseobacterium</taxon>
    </lineage>
</organism>
<evidence type="ECO:0000313" key="2">
    <source>
        <dbReference type="Proteomes" id="UP000278288"/>
    </source>
</evidence>